<dbReference type="Proteomes" id="UP000028302">
    <property type="component" value="Unassembled WGS sequence"/>
</dbReference>
<dbReference type="InterPro" id="IPR005644">
    <property type="entry name" value="NolW-like"/>
</dbReference>
<dbReference type="PANTHER" id="PTHR30604:SF1">
    <property type="entry name" value="DNA UTILIZATION PROTEIN HOFQ"/>
    <property type="match status" value="1"/>
</dbReference>
<name>A0A084IRC6_SALHC</name>
<evidence type="ECO:0000256" key="3">
    <source>
        <dbReference type="ARBA" id="ARBA00022729"/>
    </source>
</evidence>
<dbReference type="EMBL" id="APNK01000001">
    <property type="protein sequence ID" value="KEZ79260.1"/>
    <property type="molecule type" value="Genomic_DNA"/>
</dbReference>
<dbReference type="PRINTS" id="PR00811">
    <property type="entry name" value="BCTERIALGSPD"/>
</dbReference>
<feature type="signal peptide" evidence="10">
    <location>
        <begin position="1"/>
        <end position="29"/>
    </location>
</feature>
<proteinExistence type="inferred from homology"/>
<dbReference type="PATRIC" id="fig|1304275.5.peg.176"/>
<dbReference type="GO" id="GO:0009306">
    <property type="term" value="P:protein secretion"/>
    <property type="evidence" value="ECO:0007669"/>
    <property type="project" value="InterPro"/>
</dbReference>
<reference evidence="12 13" key="1">
    <citation type="submission" date="2013-03" db="EMBL/GenBank/DDBJ databases">
        <title>Salinisphaera hydrothermalis C41B8 Genome Sequencing.</title>
        <authorList>
            <person name="Li C."/>
            <person name="Lai Q."/>
            <person name="Shao Z."/>
        </authorList>
    </citation>
    <scope>NUCLEOTIDE SEQUENCE [LARGE SCALE GENOMIC DNA]</scope>
    <source>
        <strain evidence="12 13">C41B8</strain>
    </source>
</reference>
<feature type="compositionally biased region" description="Low complexity" evidence="9">
    <location>
        <begin position="148"/>
        <end position="169"/>
    </location>
</feature>
<feature type="chain" id="PRO_5001776625" evidence="10">
    <location>
        <begin position="30"/>
        <end position="734"/>
    </location>
</feature>
<keyword evidence="2 8" id="KW-0813">Transport</keyword>
<comment type="subcellular location">
    <subcellularLocation>
        <location evidence="8">Cell outer membrane</location>
    </subcellularLocation>
    <subcellularLocation>
        <location evidence="1">Membrane</location>
    </subcellularLocation>
</comment>
<keyword evidence="4" id="KW-0653">Protein transport</keyword>
<evidence type="ECO:0000256" key="7">
    <source>
        <dbReference type="RuleBase" id="RU004003"/>
    </source>
</evidence>
<organism evidence="12 13">
    <name type="scientific">Salinisphaera hydrothermalis (strain C41B8)</name>
    <dbReference type="NCBI Taxonomy" id="1304275"/>
    <lineage>
        <taxon>Bacteria</taxon>
        <taxon>Pseudomonadati</taxon>
        <taxon>Pseudomonadota</taxon>
        <taxon>Gammaproteobacteria</taxon>
        <taxon>Salinisphaerales</taxon>
        <taxon>Salinisphaeraceae</taxon>
        <taxon>Salinisphaera</taxon>
    </lineage>
</organism>
<dbReference type="InterPro" id="IPR013355">
    <property type="entry name" value="Pilus_4_PilQ"/>
</dbReference>
<protein>
    <submittedName>
        <fullName evidence="12">Type IV pilus secretin PilQ</fullName>
    </submittedName>
</protein>
<dbReference type="Gene3D" id="3.30.1370.130">
    <property type="match status" value="1"/>
</dbReference>
<keyword evidence="3 10" id="KW-0732">Signal</keyword>
<evidence type="ECO:0000256" key="9">
    <source>
        <dbReference type="SAM" id="MobiDB-lite"/>
    </source>
</evidence>
<feature type="region of interest" description="Disordered" evidence="9">
    <location>
        <begin position="411"/>
        <end position="447"/>
    </location>
</feature>
<comment type="similarity">
    <text evidence="7">Belongs to the bacterial secretin family.</text>
</comment>
<dbReference type="SMART" id="SM00965">
    <property type="entry name" value="STN"/>
    <property type="match status" value="1"/>
</dbReference>
<dbReference type="Pfam" id="PF03958">
    <property type="entry name" value="Secretin_N"/>
    <property type="match status" value="1"/>
</dbReference>
<feature type="domain" description="Secretin/TonB short N-terminal" evidence="11">
    <location>
        <begin position="315"/>
        <end position="363"/>
    </location>
</feature>
<dbReference type="InterPro" id="IPR038591">
    <property type="entry name" value="NolW-like_sf"/>
</dbReference>
<dbReference type="Gene3D" id="2.60.40.3500">
    <property type="match status" value="1"/>
</dbReference>
<accession>A0A084IRC6</accession>
<dbReference type="AlphaFoldDB" id="A0A084IRC6"/>
<comment type="caution">
    <text evidence="12">The sequence shown here is derived from an EMBL/GenBank/DDBJ whole genome shotgun (WGS) entry which is preliminary data.</text>
</comment>
<evidence type="ECO:0000259" key="11">
    <source>
        <dbReference type="SMART" id="SM00965"/>
    </source>
</evidence>
<evidence type="ECO:0000256" key="6">
    <source>
        <dbReference type="ARBA" id="ARBA00023237"/>
    </source>
</evidence>
<keyword evidence="6" id="KW-0998">Cell outer membrane</keyword>
<evidence type="ECO:0000256" key="8">
    <source>
        <dbReference type="RuleBase" id="RU004004"/>
    </source>
</evidence>
<evidence type="ECO:0000313" key="12">
    <source>
        <dbReference type="EMBL" id="KEZ79260.1"/>
    </source>
</evidence>
<evidence type="ECO:0000256" key="5">
    <source>
        <dbReference type="ARBA" id="ARBA00023136"/>
    </source>
</evidence>
<dbReference type="Pfam" id="PF07660">
    <property type="entry name" value="STN"/>
    <property type="match status" value="1"/>
</dbReference>
<gene>
    <name evidence="12" type="ORF">C41B8_00885</name>
</gene>
<keyword evidence="13" id="KW-1185">Reference proteome</keyword>
<dbReference type="InterPro" id="IPR021731">
    <property type="entry name" value="AMIN_dom"/>
</dbReference>
<evidence type="ECO:0000256" key="2">
    <source>
        <dbReference type="ARBA" id="ARBA00022448"/>
    </source>
</evidence>
<dbReference type="InterPro" id="IPR011662">
    <property type="entry name" value="Secretin/TonB_short_N"/>
</dbReference>
<sequence>MTDRIRALAATLCLLAAGTSLLIPAAALAQTANGLALESISTAAGSGDRVSLRFKLSGPAPSPSVFTVENPARLSIDLPNTSLALDKRYQRIAEGPVQAVTAASADHKTRVVVELTQMVNYNIQRRGDELIVSLGGARHTSTDSERPAATYSNAGSTSSTSSSSGPASAIRNIDFRRGDDGAGRIEITLNGSNAPVDVSRDDNKIVARLSGISLPDRLARRLDVTDFATPVRTIDAMSRGGNTRIVITPRANAQFQRLAYQTGNHLYIELQPLTDAQKKQRDQAHPQYNGKKISLSFQNIDIRSVLQIIADVANVNMVVSDSVSGTIALQLQDVPWDQALDIILNAKGLGMTRTNNVITVAPLTEIANREKAKAAAREATNDLAPLHSEIIQINYARASDIANILQSDTASRATPGGSGGASGAAATPVAAGGAGNDQSLLSPRGHVTVDDRTNSLLVTDTREKLDQIRSLIDRLDIPVRQVLIESRIVIANRDFTRNLGVSQTGVDNSHLNNALNAQSSGSLGSAYNANNSGYSVSLPATNATSLLATSIITDTFSLNLELSAMESENNGEIISSPRVITADGQEANIEQGQEIPYQSGTTGSNQGTSVQFKKAVLSLNVTPKITPNKKVIMNLKVTQDSVGKYVPTAEGGSVPSIDTRSLTTQVLVDNGDTVVLGGIFEQTNRDTTNGVPFVSKILLLGSLFKGHSRQRDKQELLIFVTPKILDNHMAVGSR</sequence>
<evidence type="ECO:0000256" key="1">
    <source>
        <dbReference type="ARBA" id="ARBA00004370"/>
    </source>
</evidence>
<keyword evidence="5" id="KW-0472">Membrane</keyword>
<evidence type="ECO:0000256" key="10">
    <source>
        <dbReference type="SAM" id="SignalP"/>
    </source>
</evidence>
<dbReference type="NCBIfam" id="TIGR02515">
    <property type="entry name" value="IV_pilus_PilQ"/>
    <property type="match status" value="1"/>
</dbReference>
<evidence type="ECO:0000256" key="4">
    <source>
        <dbReference type="ARBA" id="ARBA00022927"/>
    </source>
</evidence>
<dbReference type="Gene3D" id="3.30.1370.120">
    <property type="match status" value="1"/>
</dbReference>
<dbReference type="Pfam" id="PF00263">
    <property type="entry name" value="Secretin"/>
    <property type="match status" value="1"/>
</dbReference>
<feature type="region of interest" description="Disordered" evidence="9">
    <location>
        <begin position="137"/>
        <end position="171"/>
    </location>
</feature>
<dbReference type="InterPro" id="IPR051808">
    <property type="entry name" value="Type_IV_pilus_biogenesis"/>
</dbReference>
<dbReference type="Pfam" id="PF11741">
    <property type="entry name" value="AMIN"/>
    <property type="match status" value="2"/>
</dbReference>
<dbReference type="Gene3D" id="2.60.40.3470">
    <property type="match status" value="1"/>
</dbReference>
<dbReference type="GO" id="GO:0009279">
    <property type="term" value="C:cell outer membrane"/>
    <property type="evidence" value="ECO:0007669"/>
    <property type="project" value="UniProtKB-SubCell"/>
</dbReference>
<dbReference type="eggNOG" id="COG4796">
    <property type="taxonomic scope" value="Bacteria"/>
</dbReference>
<evidence type="ECO:0000313" key="13">
    <source>
        <dbReference type="Proteomes" id="UP000028302"/>
    </source>
</evidence>
<dbReference type="InterPro" id="IPR004846">
    <property type="entry name" value="T2SS/T3SS_dom"/>
</dbReference>
<dbReference type="PANTHER" id="PTHR30604">
    <property type="entry name" value="PROTEIN TRANSPORT PROTEIN HOFQ"/>
    <property type="match status" value="1"/>
</dbReference>
<dbReference type="STRING" id="1304275.C41B8_00885"/>
<dbReference type="InterPro" id="IPR001775">
    <property type="entry name" value="GspD/PilQ"/>
</dbReference>